<feature type="region of interest" description="Disordered" evidence="1">
    <location>
        <begin position="1"/>
        <end position="168"/>
    </location>
</feature>
<feature type="compositionally biased region" description="Basic residues" evidence="1">
    <location>
        <begin position="9"/>
        <end position="19"/>
    </location>
</feature>
<dbReference type="GeneID" id="8237405"/>
<dbReference type="AlphaFoldDB" id="E0VHT9"/>
<dbReference type="InParanoid" id="E0VHT9"/>
<dbReference type="Proteomes" id="UP000009046">
    <property type="component" value="Unassembled WGS sequence"/>
</dbReference>
<feature type="compositionally biased region" description="Low complexity" evidence="1">
    <location>
        <begin position="51"/>
        <end position="60"/>
    </location>
</feature>
<proteinExistence type="predicted"/>
<dbReference type="HOGENOM" id="CLU_581803_0_0_1"/>
<dbReference type="CTD" id="8237405"/>
<evidence type="ECO:0000313" key="3">
    <source>
        <dbReference type="EnsemblMetazoa" id="PHUM210990-PA"/>
    </source>
</evidence>
<evidence type="ECO:0000256" key="1">
    <source>
        <dbReference type="SAM" id="MobiDB-lite"/>
    </source>
</evidence>
<dbReference type="EMBL" id="AAZO01002433">
    <property type="status" value="NOT_ANNOTATED_CDS"/>
    <property type="molecule type" value="Genomic_DNA"/>
</dbReference>
<dbReference type="RefSeq" id="XP_002425600.1">
    <property type="nucleotide sequence ID" value="XM_002425555.1"/>
</dbReference>
<evidence type="ECO:0000313" key="2">
    <source>
        <dbReference type="EMBL" id="EEB12862.1"/>
    </source>
</evidence>
<feature type="compositionally biased region" description="Low complexity" evidence="1">
    <location>
        <begin position="131"/>
        <end position="150"/>
    </location>
</feature>
<feature type="compositionally biased region" description="Pro residues" evidence="1">
    <location>
        <begin position="276"/>
        <end position="288"/>
    </location>
</feature>
<dbReference type="OrthoDB" id="21449at2759"/>
<feature type="region of interest" description="Disordered" evidence="1">
    <location>
        <begin position="269"/>
        <end position="453"/>
    </location>
</feature>
<name>E0VHT9_PEDHC</name>
<sequence length="470" mass="50748">MFFSGRGGRPPRKKNKKHSPSLNAVANAGPAKPGIVASHSLPPQPSRPISTATAAPVKKPLPVKPPETVAEVSPMTQTMTTMTTTPAVNSLSKPGLPSVTPIQIRAPPVNQPVKLQTSQTPTQVQPPPTTSTPQTQTQQQQPQPQQTSTQMTGKQQPPDLTDPVGILPQTLDSHLDMSVSASPPSLPLNTNSMTNPPLVVPMLNDNDVFQHSVVLKTPAVFPPPITLPVPVSRSNGFPATEIKVESPPNVGGVAAAVGVPSVFDPVSVKEEKPAVLQPPPPPPPPPPASTGQGTATSEVKPSPVNSGSNFASAFKSKPPNMADNLKNASSWSSLAQASSPHNAVGGNASNMKNAMDSFQAFKKQAKEKADRQRALIEQQEIRRLQKEQAERERIRIENERRREREEEEALEKARVEEVKSSGQEDNSSPNNGGGDKSAAERERQRLREQERRRREAVSIFCFFFFLIRFK</sequence>
<dbReference type="EMBL" id="DS235171">
    <property type="protein sequence ID" value="EEB12862.1"/>
    <property type="molecule type" value="Genomic_DNA"/>
</dbReference>
<feature type="compositionally biased region" description="Low complexity" evidence="1">
    <location>
        <begin position="328"/>
        <end position="339"/>
    </location>
</feature>
<dbReference type="KEGG" id="phu:Phum_PHUM210990"/>
<keyword evidence="4" id="KW-1185">Reference proteome</keyword>
<feature type="compositionally biased region" description="Basic and acidic residues" evidence="1">
    <location>
        <begin position="364"/>
        <end position="419"/>
    </location>
</feature>
<dbReference type="VEuPathDB" id="VectorBase:PHUM210990"/>
<dbReference type="eggNOG" id="ENOG502RTAU">
    <property type="taxonomic scope" value="Eukaryota"/>
</dbReference>
<feature type="compositionally biased region" description="Polar residues" evidence="1">
    <location>
        <begin position="289"/>
        <end position="311"/>
    </location>
</feature>
<reference evidence="3" key="3">
    <citation type="submission" date="2020-05" db="UniProtKB">
        <authorList>
            <consortium name="EnsemblMetazoa"/>
        </authorList>
    </citation>
    <scope>IDENTIFICATION</scope>
    <source>
        <strain evidence="3">USDA</strain>
    </source>
</reference>
<dbReference type="EnsemblMetazoa" id="PHUM210990-RA">
    <property type="protein sequence ID" value="PHUM210990-PA"/>
    <property type="gene ID" value="PHUM210990"/>
</dbReference>
<dbReference type="OMA" id="HFLLCKI"/>
<protein>
    <submittedName>
        <fullName evidence="2 3">Uncharacterized protein</fullName>
    </submittedName>
</protein>
<feature type="compositionally biased region" description="Basic and acidic residues" evidence="1">
    <location>
        <begin position="437"/>
        <end position="453"/>
    </location>
</feature>
<dbReference type="STRING" id="121224.E0VHT9"/>
<reference evidence="2" key="2">
    <citation type="submission" date="2007-04" db="EMBL/GenBank/DDBJ databases">
        <title>The genome of the human body louse.</title>
        <authorList>
            <consortium name="The Human Body Louse Genome Consortium"/>
            <person name="Kirkness E."/>
            <person name="Walenz B."/>
            <person name="Hass B."/>
            <person name="Bruggner R."/>
            <person name="Strausberg R."/>
        </authorList>
    </citation>
    <scope>NUCLEOTIDE SEQUENCE</scope>
    <source>
        <strain evidence="2">USDA</strain>
    </source>
</reference>
<reference evidence="2" key="1">
    <citation type="submission" date="2007-04" db="EMBL/GenBank/DDBJ databases">
        <title>Annotation of Pediculus humanus corporis strain USDA.</title>
        <authorList>
            <person name="Kirkness E."/>
            <person name="Hannick L."/>
            <person name="Hass B."/>
            <person name="Bruggner R."/>
            <person name="Lawson D."/>
            <person name="Bidwell S."/>
            <person name="Joardar V."/>
            <person name="Caler E."/>
            <person name="Walenz B."/>
            <person name="Inman J."/>
            <person name="Schobel S."/>
            <person name="Galinsky K."/>
            <person name="Amedeo P."/>
            <person name="Strausberg R."/>
        </authorList>
    </citation>
    <scope>NUCLEOTIDE SEQUENCE</scope>
    <source>
        <strain evidence="2">USDA</strain>
    </source>
</reference>
<evidence type="ECO:0000313" key="4">
    <source>
        <dbReference type="Proteomes" id="UP000009046"/>
    </source>
</evidence>
<accession>E0VHT9</accession>
<feature type="compositionally biased region" description="Polar residues" evidence="1">
    <location>
        <begin position="420"/>
        <end position="430"/>
    </location>
</feature>
<organism>
    <name type="scientific">Pediculus humanus subsp. corporis</name>
    <name type="common">Body louse</name>
    <dbReference type="NCBI Taxonomy" id="121224"/>
    <lineage>
        <taxon>Eukaryota</taxon>
        <taxon>Metazoa</taxon>
        <taxon>Ecdysozoa</taxon>
        <taxon>Arthropoda</taxon>
        <taxon>Hexapoda</taxon>
        <taxon>Insecta</taxon>
        <taxon>Pterygota</taxon>
        <taxon>Neoptera</taxon>
        <taxon>Paraneoptera</taxon>
        <taxon>Psocodea</taxon>
        <taxon>Troctomorpha</taxon>
        <taxon>Phthiraptera</taxon>
        <taxon>Anoplura</taxon>
        <taxon>Pediculidae</taxon>
        <taxon>Pediculus</taxon>
    </lineage>
</organism>
<gene>
    <name evidence="3" type="primary">8237405</name>
    <name evidence="2" type="ORF">Phum_PHUM210990</name>
</gene>
<feature type="compositionally biased region" description="Low complexity" evidence="1">
    <location>
        <begin position="75"/>
        <end position="85"/>
    </location>
</feature>